<dbReference type="GO" id="GO:0008270">
    <property type="term" value="F:zinc ion binding"/>
    <property type="evidence" value="ECO:0007669"/>
    <property type="project" value="UniProtKB-KW"/>
</dbReference>
<keyword evidence="1" id="KW-0862">Zinc</keyword>
<feature type="region of interest" description="Disordered" evidence="2">
    <location>
        <begin position="377"/>
        <end position="415"/>
    </location>
</feature>
<sequence>MELEKTPAEEELWQELVLECGRDVLLPESGGWRQCGVGYSSSESSFMDLSDFDFSQCSEHWEPSVYPSQGNSPMDFDFNFLDLEADSGQNPACQRSDDPPINYSDYLIGDALLSLTDSLVDSSPPPPPSFPQDIAVYQLIEQVISYLKSDGRLSLWRPFLETVKWRRYKTLHAFVYVTIETLSKNPPPGIKAYEYLMFCDAVCELFRAAARDKLQEEFLRPGKSQAFGAKYWKKLWETVTAYAMEQFNVEKEHVVSWTAEIRKDSYWSRYQPSRPSIWEVVVGDKNDTMIRISTDNRYQCKYAKCHEFFDRPGAWRKHFQNYHQKSEKCDFCEKSFSHKKDLERHLGTVHRDLSHIHGISLCIIKCGVGNCDTTSTREDNMNSHRFTKHGVKPNTKRVSPGGRVQKPQRRGAVEY</sequence>
<gene>
    <name evidence="4" type="ORF">EX30DRAFT_338658</name>
</gene>
<feature type="domain" description="C2H2-type" evidence="3">
    <location>
        <begin position="327"/>
        <end position="350"/>
    </location>
</feature>
<dbReference type="Gene3D" id="3.30.160.60">
    <property type="entry name" value="Classic Zinc Finger"/>
    <property type="match status" value="1"/>
</dbReference>
<reference evidence="4 5" key="1">
    <citation type="submission" date="2019-04" db="EMBL/GenBank/DDBJ databases">
        <title>Comparative genomics and transcriptomics to analyze fruiting body development in filamentous ascomycetes.</title>
        <authorList>
            <consortium name="DOE Joint Genome Institute"/>
            <person name="Lutkenhaus R."/>
            <person name="Traeger S."/>
            <person name="Breuer J."/>
            <person name="Kuo A."/>
            <person name="Lipzen A."/>
            <person name="Pangilinan J."/>
            <person name="Dilworth D."/>
            <person name="Sandor L."/>
            <person name="Poggeler S."/>
            <person name="Barry K."/>
            <person name="Grigoriev I.V."/>
            <person name="Nowrousian M."/>
        </authorList>
    </citation>
    <scope>NUCLEOTIDE SEQUENCE [LARGE SCALE GENOMIC DNA]</scope>
    <source>
        <strain evidence="4 5">CBS 389.68</strain>
    </source>
</reference>
<evidence type="ECO:0000313" key="5">
    <source>
        <dbReference type="Proteomes" id="UP000298138"/>
    </source>
</evidence>
<feature type="compositionally biased region" description="Basic residues" evidence="2">
    <location>
        <begin position="385"/>
        <end position="395"/>
    </location>
</feature>
<dbReference type="PROSITE" id="PS50157">
    <property type="entry name" value="ZINC_FINGER_C2H2_2"/>
    <property type="match status" value="1"/>
</dbReference>
<evidence type="ECO:0000313" key="4">
    <source>
        <dbReference type="EMBL" id="TGZ84093.1"/>
    </source>
</evidence>
<dbReference type="InParanoid" id="A0A4S2N4M5"/>
<dbReference type="SMART" id="SM00355">
    <property type="entry name" value="ZnF_C2H2"/>
    <property type="match status" value="3"/>
</dbReference>
<evidence type="ECO:0000259" key="3">
    <source>
        <dbReference type="PROSITE" id="PS50157"/>
    </source>
</evidence>
<dbReference type="PROSITE" id="PS00028">
    <property type="entry name" value="ZINC_FINGER_C2H2_1"/>
    <property type="match status" value="2"/>
</dbReference>
<dbReference type="Pfam" id="PF00096">
    <property type="entry name" value="zf-C2H2"/>
    <property type="match status" value="1"/>
</dbReference>
<dbReference type="InterPro" id="IPR013087">
    <property type="entry name" value="Znf_C2H2_type"/>
</dbReference>
<evidence type="ECO:0000256" key="2">
    <source>
        <dbReference type="SAM" id="MobiDB-lite"/>
    </source>
</evidence>
<keyword evidence="5" id="KW-1185">Reference proteome</keyword>
<keyword evidence="1" id="KW-0863">Zinc-finger</keyword>
<protein>
    <recommendedName>
        <fullName evidence="3">C2H2-type domain-containing protein</fullName>
    </recommendedName>
</protein>
<dbReference type="EMBL" id="ML220113">
    <property type="protein sequence ID" value="TGZ84093.1"/>
    <property type="molecule type" value="Genomic_DNA"/>
</dbReference>
<keyword evidence="1" id="KW-0479">Metal-binding</keyword>
<evidence type="ECO:0000256" key="1">
    <source>
        <dbReference type="PROSITE-ProRule" id="PRU00042"/>
    </source>
</evidence>
<accession>A0A4S2N4M5</accession>
<dbReference type="OrthoDB" id="8922241at2759"/>
<dbReference type="AlphaFoldDB" id="A0A4S2N4M5"/>
<proteinExistence type="predicted"/>
<name>A0A4S2N4M5_9PEZI</name>
<dbReference type="Proteomes" id="UP000298138">
    <property type="component" value="Unassembled WGS sequence"/>
</dbReference>
<organism evidence="4 5">
    <name type="scientific">Ascodesmis nigricans</name>
    <dbReference type="NCBI Taxonomy" id="341454"/>
    <lineage>
        <taxon>Eukaryota</taxon>
        <taxon>Fungi</taxon>
        <taxon>Dikarya</taxon>
        <taxon>Ascomycota</taxon>
        <taxon>Pezizomycotina</taxon>
        <taxon>Pezizomycetes</taxon>
        <taxon>Pezizales</taxon>
        <taxon>Ascodesmidaceae</taxon>
        <taxon>Ascodesmis</taxon>
    </lineage>
</organism>